<keyword evidence="1" id="KW-0472">Membrane</keyword>
<dbReference type="EMBL" id="JAMJEV010000011">
    <property type="protein sequence ID" value="MDO0824089.1"/>
    <property type="molecule type" value="Genomic_DNA"/>
</dbReference>
<evidence type="ECO:0000313" key="2">
    <source>
        <dbReference type="EMBL" id="MDO0824089.1"/>
    </source>
</evidence>
<keyword evidence="1" id="KW-1133">Transmembrane helix</keyword>
<keyword evidence="3" id="KW-1185">Reference proteome</keyword>
<dbReference type="RefSeq" id="WP_302049129.1">
    <property type="nucleotide sequence ID" value="NZ_JAMJEV010000011.1"/>
</dbReference>
<keyword evidence="1" id="KW-0812">Transmembrane</keyword>
<evidence type="ECO:0000256" key="1">
    <source>
        <dbReference type="SAM" id="Phobius"/>
    </source>
</evidence>
<accession>A0ABT8QUG4</accession>
<name>A0ABT8QUG4_9FIRM</name>
<dbReference type="Proteomes" id="UP001176021">
    <property type="component" value="Unassembled WGS sequence"/>
</dbReference>
<gene>
    <name evidence="2" type="ORF">M8H41_14700</name>
</gene>
<feature type="transmembrane region" description="Helical" evidence="1">
    <location>
        <begin position="6"/>
        <end position="25"/>
    </location>
</feature>
<proteinExistence type="predicted"/>
<evidence type="ECO:0000313" key="3">
    <source>
        <dbReference type="Proteomes" id="UP001176021"/>
    </source>
</evidence>
<comment type="caution">
    <text evidence="2">The sequence shown here is derived from an EMBL/GenBank/DDBJ whole genome shotgun (WGS) entry which is preliminary data.</text>
</comment>
<reference evidence="2" key="1">
    <citation type="submission" date="2022-05" db="EMBL/GenBank/DDBJ databases">
        <title>Expanded diversity of anoxic marine methylotrophy in a Black Sea sulfate reducing microorganism.</title>
        <authorList>
            <person name="Fischer P.Q."/>
            <person name="Stams A.J.M."/>
            <person name="Villanueva L."/>
            <person name="Sousa D.Z."/>
        </authorList>
    </citation>
    <scope>NUCLEOTIDE SEQUENCE</scope>
    <source>
        <strain evidence="2">P130</strain>
    </source>
</reference>
<organism evidence="2 3">
    <name type="scientific">Desulfosporosinus nitroreducens</name>
    <dbReference type="NCBI Taxonomy" id="2018668"/>
    <lineage>
        <taxon>Bacteria</taxon>
        <taxon>Bacillati</taxon>
        <taxon>Bacillota</taxon>
        <taxon>Clostridia</taxon>
        <taxon>Eubacteriales</taxon>
        <taxon>Desulfitobacteriaceae</taxon>
        <taxon>Desulfosporosinus</taxon>
    </lineage>
</organism>
<sequence length="54" mass="6305">MKGRKTIIELFIYTFILIVAIIMLIQDKREPMPIEIHPDFTLQGGEYNVTLPNE</sequence>
<protein>
    <submittedName>
        <fullName evidence="2">Uncharacterized protein</fullName>
    </submittedName>
</protein>